<feature type="domain" description="Glycosyl hydrolase family 32 C-terminal" evidence="11">
    <location>
        <begin position="343"/>
        <end position="488"/>
    </location>
</feature>
<keyword evidence="9" id="KW-0963">Cytoplasm</keyword>
<dbReference type="InterPro" id="IPR051214">
    <property type="entry name" value="GH32_Enzymes"/>
</dbReference>
<evidence type="ECO:0000256" key="8">
    <source>
        <dbReference type="RuleBase" id="RU362110"/>
    </source>
</evidence>
<dbReference type="InterPro" id="IPR013189">
    <property type="entry name" value="Glyco_hydro_32_C"/>
</dbReference>
<protein>
    <recommendedName>
        <fullName evidence="4 8">Sucrose-6-phosphate hydrolase</fullName>
        <ecNumber evidence="3 8">3.2.1.26</ecNumber>
    </recommendedName>
    <alternativeName>
        <fullName evidence="7 9">Invertase</fullName>
    </alternativeName>
</protein>
<evidence type="ECO:0000256" key="2">
    <source>
        <dbReference type="ARBA" id="ARBA00009902"/>
    </source>
</evidence>
<comment type="function">
    <text evidence="9">Enables the bacterium to metabolize sucrose as a sole carbon source.</text>
</comment>
<dbReference type="InterPro" id="IPR013320">
    <property type="entry name" value="ConA-like_dom_sf"/>
</dbReference>
<evidence type="ECO:0000259" key="11">
    <source>
        <dbReference type="Pfam" id="PF08244"/>
    </source>
</evidence>
<dbReference type="NCBIfam" id="TIGR01322">
    <property type="entry name" value="scrB_fam"/>
    <property type="match status" value="1"/>
</dbReference>
<proteinExistence type="inferred from homology"/>
<dbReference type="Pfam" id="PF08244">
    <property type="entry name" value="Glyco_hydro_32C"/>
    <property type="match status" value="1"/>
</dbReference>
<accession>A0ABQ1NFS8</accession>
<evidence type="ECO:0000256" key="4">
    <source>
        <dbReference type="ARBA" id="ARBA00019623"/>
    </source>
</evidence>
<dbReference type="RefSeq" id="WP_258953969.1">
    <property type="nucleotide sequence ID" value="NZ_CTEA01000005.1"/>
</dbReference>
<dbReference type="Pfam" id="PF00251">
    <property type="entry name" value="Glyco_hydro_32N"/>
    <property type="match status" value="1"/>
</dbReference>
<organism evidence="12 13">
    <name type="scientific">Thalassobacillus devorans</name>
    <dbReference type="NCBI Taxonomy" id="279813"/>
    <lineage>
        <taxon>Bacteria</taxon>
        <taxon>Bacillati</taxon>
        <taxon>Bacillota</taxon>
        <taxon>Bacilli</taxon>
        <taxon>Bacillales</taxon>
        <taxon>Bacillaceae</taxon>
        <taxon>Thalassobacillus</taxon>
    </lineage>
</organism>
<evidence type="ECO:0000256" key="7">
    <source>
        <dbReference type="ARBA" id="ARBA00033367"/>
    </source>
</evidence>
<keyword evidence="5 8" id="KW-0378">Hydrolase</keyword>
<dbReference type="SMART" id="SM00640">
    <property type="entry name" value="Glyco_32"/>
    <property type="match status" value="1"/>
</dbReference>
<evidence type="ECO:0000256" key="3">
    <source>
        <dbReference type="ARBA" id="ARBA00012758"/>
    </source>
</evidence>
<evidence type="ECO:0000259" key="10">
    <source>
        <dbReference type="Pfam" id="PF00251"/>
    </source>
</evidence>
<dbReference type="Proteomes" id="UP000619534">
    <property type="component" value="Unassembled WGS sequence"/>
</dbReference>
<evidence type="ECO:0000256" key="6">
    <source>
        <dbReference type="ARBA" id="ARBA00023295"/>
    </source>
</evidence>
<dbReference type="EMBL" id="BMCJ01000001">
    <property type="protein sequence ID" value="GGC75875.1"/>
    <property type="molecule type" value="Genomic_DNA"/>
</dbReference>
<sequence length="495" mass="56198">MPAKHQNDLRRQADEFIAKQKEKVSSHPWYLQYHVMPQAGWMNDPNGFSCFNGEYHLFYQHHPYDPTWGLMHWGHVKSKDLVHWEHLPVALAPDEEYDRDGCFSGSAIEKDGKHVLLYTGNVWKEGDEDNNLIQVQAMAVSDDGIYYEKPVDNPVISTAPKGDIHPFHFRDPKVWQHEDDYYMVLGSKTKSNTGQVLLYRSPDLLEWEFVAVMAKGAGNFGFMWECPDLFDLDGKDILVMSPQGVEPEGDDYHNLHQSGYVMGKLDYAAGKLDYGAFHMLDHGFDFYAPQTTIDKKGRRILIAWMDMWESKMPTQNAGYAGAMTIPRVVTRKADKLYLTPLPELKNLRENGIAHQQVKVEGETSLPEVAGDCIELEMTLDISQTSEFGIKLRVDKAAGQETVLQFNKDTGLVVLDRNHSGEGPGGVRKASLEMADQLDVQIFIDKSSVEIFLNGGERVMTARIYPTEQAKEVSFFTDKSLTLVSLKKWDLKQAIK</sequence>
<comment type="subcellular location">
    <subcellularLocation>
        <location evidence="9">Cytoplasm</location>
    </subcellularLocation>
</comment>
<dbReference type="InterPro" id="IPR023296">
    <property type="entry name" value="Glyco_hydro_beta-prop_sf"/>
</dbReference>
<dbReference type="SUPFAM" id="SSF49899">
    <property type="entry name" value="Concanavalin A-like lectins/glucanases"/>
    <property type="match status" value="1"/>
</dbReference>
<dbReference type="CDD" id="cd18623">
    <property type="entry name" value="GH32_ScrB-like"/>
    <property type="match status" value="1"/>
</dbReference>
<dbReference type="PANTHER" id="PTHR43101">
    <property type="entry name" value="BETA-FRUCTOSIDASE"/>
    <property type="match status" value="1"/>
</dbReference>
<comment type="catalytic activity">
    <reaction evidence="8">
        <text>Hydrolysis of terminal non-reducing beta-D-fructofuranoside residues in beta-D-fructofuranosides.</text>
        <dbReference type="EC" id="3.2.1.26"/>
    </reaction>
</comment>
<dbReference type="Gene3D" id="2.115.10.20">
    <property type="entry name" value="Glycosyl hydrolase domain, family 43"/>
    <property type="match status" value="1"/>
</dbReference>
<dbReference type="PANTHER" id="PTHR43101:SF1">
    <property type="entry name" value="BETA-FRUCTOSIDASE"/>
    <property type="match status" value="1"/>
</dbReference>
<evidence type="ECO:0000256" key="1">
    <source>
        <dbReference type="ARBA" id="ARBA00004914"/>
    </source>
</evidence>
<dbReference type="InterPro" id="IPR001362">
    <property type="entry name" value="Glyco_hydro_32"/>
</dbReference>
<dbReference type="Gene3D" id="2.60.120.560">
    <property type="entry name" value="Exo-inulinase, domain 1"/>
    <property type="match status" value="1"/>
</dbReference>
<keyword evidence="13" id="KW-1185">Reference proteome</keyword>
<gene>
    <name evidence="12" type="ORF">GCM10007216_03030</name>
</gene>
<dbReference type="InterPro" id="IPR013148">
    <property type="entry name" value="Glyco_hydro_32_N"/>
</dbReference>
<dbReference type="PROSITE" id="PS00609">
    <property type="entry name" value="GLYCOSYL_HYDROL_F32"/>
    <property type="match status" value="1"/>
</dbReference>
<feature type="domain" description="Glycosyl hydrolase family 32 N-terminal" evidence="10">
    <location>
        <begin position="34"/>
        <end position="340"/>
    </location>
</feature>
<comment type="similarity">
    <text evidence="2 8">Belongs to the glycosyl hydrolase 32 family.</text>
</comment>
<reference evidence="13" key="1">
    <citation type="journal article" date="2019" name="Int. J. Syst. Evol. Microbiol.">
        <title>The Global Catalogue of Microorganisms (GCM) 10K type strain sequencing project: providing services to taxonomists for standard genome sequencing and annotation.</title>
        <authorList>
            <consortium name="The Broad Institute Genomics Platform"/>
            <consortium name="The Broad Institute Genome Sequencing Center for Infectious Disease"/>
            <person name="Wu L."/>
            <person name="Ma J."/>
        </authorList>
    </citation>
    <scope>NUCLEOTIDE SEQUENCE [LARGE SCALE GENOMIC DNA]</scope>
    <source>
        <strain evidence="13">CCM 7282</strain>
    </source>
</reference>
<evidence type="ECO:0000313" key="12">
    <source>
        <dbReference type="EMBL" id="GGC75875.1"/>
    </source>
</evidence>
<keyword evidence="6 8" id="KW-0326">Glycosidase</keyword>
<name>A0ABQ1NFS8_9BACI</name>
<dbReference type="InterPro" id="IPR006232">
    <property type="entry name" value="Suc6P_hydrolase"/>
</dbReference>
<dbReference type="InterPro" id="IPR018053">
    <property type="entry name" value="Glyco_hydro_32_AS"/>
</dbReference>
<dbReference type="EC" id="3.2.1.26" evidence="3 8"/>
<evidence type="ECO:0000313" key="13">
    <source>
        <dbReference type="Proteomes" id="UP000619534"/>
    </source>
</evidence>
<comment type="pathway">
    <text evidence="1 9">Glycan biosynthesis; sucrose metabolism.</text>
</comment>
<evidence type="ECO:0000256" key="5">
    <source>
        <dbReference type="ARBA" id="ARBA00022801"/>
    </source>
</evidence>
<comment type="caution">
    <text evidence="12">The sequence shown here is derived from an EMBL/GenBank/DDBJ whole genome shotgun (WGS) entry which is preliminary data.</text>
</comment>
<evidence type="ECO:0000256" key="9">
    <source>
        <dbReference type="RuleBase" id="RU365015"/>
    </source>
</evidence>
<keyword evidence="9" id="KW-0119">Carbohydrate metabolism</keyword>
<dbReference type="SUPFAM" id="SSF75005">
    <property type="entry name" value="Arabinanase/levansucrase/invertase"/>
    <property type="match status" value="1"/>
</dbReference>